<accession>A0A481Z677</accession>
<name>A0A481Z677_9VIRU</name>
<proteinExistence type="predicted"/>
<reference evidence="1" key="1">
    <citation type="journal article" date="2019" name="MBio">
        <title>Virus Genomes from Deep Sea Sediments Expand the Ocean Megavirome and Support Independent Origins of Viral Gigantism.</title>
        <authorList>
            <person name="Backstrom D."/>
            <person name="Yutin N."/>
            <person name="Jorgensen S.L."/>
            <person name="Dharamshi J."/>
            <person name="Homa F."/>
            <person name="Zaremba-Niedwiedzka K."/>
            <person name="Spang A."/>
            <person name="Wolf Y.I."/>
            <person name="Koonin E.V."/>
            <person name="Ettema T.J."/>
        </authorList>
    </citation>
    <scope>NUCLEOTIDE SEQUENCE</scope>
</reference>
<evidence type="ECO:0000313" key="1">
    <source>
        <dbReference type="EMBL" id="QBK91393.1"/>
    </source>
</evidence>
<protein>
    <submittedName>
        <fullName evidence="1">Uncharacterized protein</fullName>
    </submittedName>
</protein>
<sequence length="67" mass="7306">MFVTVRSGSNIAAFSFRDGVYSKTVGVGQILSVPNKTTLVSFVPWDSNISVFNNNLSINVTEKQLPI</sequence>
<organism evidence="1">
    <name type="scientific">Pithovirus LCPAC302</name>
    <dbReference type="NCBI Taxonomy" id="2506593"/>
    <lineage>
        <taxon>Viruses</taxon>
        <taxon>Pithoviruses</taxon>
    </lineage>
</organism>
<gene>
    <name evidence="1" type="ORF">LCPAC302_00130</name>
</gene>
<dbReference type="EMBL" id="MK500535">
    <property type="protein sequence ID" value="QBK91393.1"/>
    <property type="molecule type" value="Genomic_DNA"/>
</dbReference>